<dbReference type="Proteomes" id="UP001195963">
    <property type="component" value="Unassembled WGS sequence"/>
</dbReference>
<name>A0ABS7E3D8_9GAMM</name>
<gene>
    <name evidence="5" type="ORF">K0625_10765</name>
</gene>
<dbReference type="InterPro" id="IPR011990">
    <property type="entry name" value="TPR-like_helical_dom_sf"/>
</dbReference>
<feature type="coiled-coil region" evidence="2">
    <location>
        <begin position="314"/>
        <end position="360"/>
    </location>
</feature>
<evidence type="ECO:0000256" key="2">
    <source>
        <dbReference type="SAM" id="Coils"/>
    </source>
</evidence>
<feature type="transmembrane region" description="Helical" evidence="4">
    <location>
        <begin position="405"/>
        <end position="424"/>
    </location>
</feature>
<keyword evidence="4" id="KW-1133">Transmembrane helix</keyword>
<evidence type="ECO:0000256" key="3">
    <source>
        <dbReference type="SAM" id="MobiDB-lite"/>
    </source>
</evidence>
<proteinExistence type="predicted"/>
<accession>A0ABS7E3D8</accession>
<keyword evidence="1" id="KW-0802">TPR repeat</keyword>
<dbReference type="SUPFAM" id="SSF48452">
    <property type="entry name" value="TPR-like"/>
    <property type="match status" value="2"/>
</dbReference>
<dbReference type="Pfam" id="PF13424">
    <property type="entry name" value="TPR_12"/>
    <property type="match status" value="2"/>
</dbReference>
<evidence type="ECO:0000313" key="6">
    <source>
        <dbReference type="Proteomes" id="UP001195963"/>
    </source>
</evidence>
<dbReference type="Gene3D" id="1.25.40.10">
    <property type="entry name" value="Tetratricopeptide repeat domain"/>
    <property type="match status" value="2"/>
</dbReference>
<keyword evidence="2" id="KW-0175">Coiled coil</keyword>
<organism evidence="5 6">
    <name type="scientific">Shewanella nanhaiensis</name>
    <dbReference type="NCBI Taxonomy" id="2864872"/>
    <lineage>
        <taxon>Bacteria</taxon>
        <taxon>Pseudomonadati</taxon>
        <taxon>Pseudomonadota</taxon>
        <taxon>Gammaproteobacteria</taxon>
        <taxon>Alteromonadales</taxon>
        <taxon>Shewanellaceae</taxon>
        <taxon>Shewanella</taxon>
    </lineage>
</organism>
<keyword evidence="6" id="KW-1185">Reference proteome</keyword>
<dbReference type="RefSeq" id="WP_220109685.1">
    <property type="nucleotide sequence ID" value="NZ_JAHZST010000006.1"/>
</dbReference>
<dbReference type="CDD" id="cd22890">
    <property type="entry name" value="ChiS-DBD"/>
    <property type="match status" value="1"/>
</dbReference>
<evidence type="ECO:0000313" key="5">
    <source>
        <dbReference type="EMBL" id="MBW8184158.1"/>
    </source>
</evidence>
<evidence type="ECO:0000256" key="4">
    <source>
        <dbReference type="SAM" id="Phobius"/>
    </source>
</evidence>
<feature type="region of interest" description="Disordered" evidence="3">
    <location>
        <begin position="441"/>
        <end position="475"/>
    </location>
</feature>
<sequence>MFKHLHYSLVSYLVFTLGLLFNSEVYAESCLISNNEIKDTSQKILICQRQLNDTAHDSAEYYTLSLSLSKLYQQTGDLNSAKNILSQLLNEYSKISEIEQIKVNRQLGVIYFHQREYEQAFNAFEQALSLSIKLKNSSFIALGYNDLANIYHIYGDLETSTSLLLKSYDIHTAESNELGQASVLNNLGSVYKDKGDYNEAIVSYRNAYTIYTRLGRELQAALTLSNLGETFQLNGDPDKAIELLTQSVESLKQLNSFRFLAEIYILLAEISVNSVSTEQAQYWLNQSRLTTNLIQSSEKNPKYWFVQGLIWEKRDQLDKAAENYEKAFEQVNQHKEYPFQKQLYTAMAELSEQVEDYEASSKYWRIYADTLNSQLTLKNTIHSKNIRSTFTFEAADSSNLEVGKISILILATLIIFLSSYIFIIRRNRGIHRASKENIEPSEITHTVAELETPATEPVTKQGSPSSPSSTSNLSESEQAEQIRLQLVELMHLALQMWEESTQTGKLELAQQSKIWSVGIDDGRIRARAMERYFGLNTLPQKPRWRSVVRTCNYVLQKCEGKSLYREELETNLKTFQNNIKRKAIIDSKNPSSDEDSCTEH</sequence>
<dbReference type="PANTHER" id="PTHR10098:SF108">
    <property type="entry name" value="TETRATRICOPEPTIDE REPEAT PROTEIN 28"/>
    <property type="match status" value="1"/>
</dbReference>
<protein>
    <submittedName>
        <fullName evidence="5">Tetratricopeptide repeat protein</fullName>
    </submittedName>
</protein>
<keyword evidence="4" id="KW-0812">Transmembrane</keyword>
<evidence type="ECO:0000256" key="1">
    <source>
        <dbReference type="PROSITE-ProRule" id="PRU00339"/>
    </source>
</evidence>
<dbReference type="SMART" id="SM00028">
    <property type="entry name" value="TPR"/>
    <property type="match status" value="5"/>
</dbReference>
<dbReference type="EMBL" id="JAHZST010000006">
    <property type="protein sequence ID" value="MBW8184158.1"/>
    <property type="molecule type" value="Genomic_DNA"/>
</dbReference>
<feature type="repeat" description="TPR" evidence="1">
    <location>
        <begin position="181"/>
        <end position="214"/>
    </location>
</feature>
<dbReference type="PANTHER" id="PTHR10098">
    <property type="entry name" value="RAPSYN-RELATED"/>
    <property type="match status" value="1"/>
</dbReference>
<reference evidence="5 6" key="1">
    <citation type="submission" date="2021-07" db="EMBL/GenBank/DDBJ databases">
        <title>Shewanella sp. nov, isolated from SCS.</title>
        <authorList>
            <person name="Cao W.R."/>
        </authorList>
    </citation>
    <scope>NUCLEOTIDE SEQUENCE [LARGE SCALE GENOMIC DNA]</scope>
    <source>
        <strain evidence="5 6">NR704-98</strain>
    </source>
</reference>
<keyword evidence="4" id="KW-0472">Membrane</keyword>
<dbReference type="InterPro" id="IPR019734">
    <property type="entry name" value="TPR_rpt"/>
</dbReference>
<feature type="compositionally biased region" description="Low complexity" evidence="3">
    <location>
        <begin position="463"/>
        <end position="475"/>
    </location>
</feature>
<dbReference type="PROSITE" id="PS50005">
    <property type="entry name" value="TPR"/>
    <property type="match status" value="2"/>
</dbReference>
<feature type="repeat" description="TPR" evidence="1">
    <location>
        <begin position="101"/>
        <end position="134"/>
    </location>
</feature>
<comment type="caution">
    <text evidence="5">The sequence shown here is derived from an EMBL/GenBank/DDBJ whole genome shotgun (WGS) entry which is preliminary data.</text>
</comment>